<protein>
    <submittedName>
        <fullName evidence="7">Flotillin family protein</fullName>
    </submittedName>
</protein>
<keyword evidence="4" id="KW-0175">Coiled coil</keyword>
<dbReference type="SMART" id="SM00244">
    <property type="entry name" value="PHB"/>
    <property type="match status" value="1"/>
</dbReference>
<evidence type="ECO:0000256" key="3">
    <source>
        <dbReference type="ARBA" id="ARBA00023136"/>
    </source>
</evidence>
<evidence type="ECO:0000313" key="8">
    <source>
        <dbReference type="Proteomes" id="UP001152172"/>
    </source>
</evidence>
<dbReference type="InterPro" id="IPR031905">
    <property type="entry name" value="Flotillin_C"/>
</dbReference>
<keyword evidence="3 5" id="KW-0472">Membrane</keyword>
<dbReference type="PANTHER" id="PTHR13806:SF46">
    <property type="entry name" value="FLOTILLIN-1-RELATED"/>
    <property type="match status" value="1"/>
</dbReference>
<feature type="transmembrane region" description="Helical" evidence="5">
    <location>
        <begin position="6"/>
        <end position="24"/>
    </location>
</feature>
<sequence length="505" mass="55976">MQMEMLIVIGIVVFVIVAILAVFITKYRTVGPDEALIVTGSYLGSKNVHTDESGNRIKIIRGGGTFIFPVFQQAEPLSLLSSKLEVTTPEVYTEQGVPVMADGTAIFKIGGSISEIATAAEQFLGKSKEDRENEAKEVLEGHLRSILGSMTVEEIYKNRDKFSQEVQRVASQDLAKMGLIIVSFTIKDVRDKNGYLDSLGKPRIAQVKRDADIATAEAEKETRIKRAEASKDAQRAEIERATEIAEAEKDNQLKVAEYRREQDIAKARADQAYELETARSKQEVTEQEMQIQIIERQKQIELEEKEILRREKQYDSEVKKKADADRYAIEQNAEASKSREIAEADAEKYRIEAKAKADAEKVRLDGQAKADSQRAQGESEADVIRLKGLAEAEAKRKIAEAFEMYGQAAVLDMIVHMLPEYAKQIASPLSNIDKITVVDTGSGEGGGANKVTSYATNLMSTLQETLKASSGIDVKEMLESYAGKGNIRPSIERLTEEIKNVNETA</sequence>
<dbReference type="Gene3D" id="3.30.479.30">
    <property type="entry name" value="Band 7 domain"/>
    <property type="match status" value="1"/>
</dbReference>
<evidence type="ECO:0000259" key="6">
    <source>
        <dbReference type="SMART" id="SM00244"/>
    </source>
</evidence>
<feature type="coiled-coil region" evidence="4">
    <location>
        <begin position="217"/>
        <end position="251"/>
    </location>
</feature>
<dbReference type="Pfam" id="PF01145">
    <property type="entry name" value="Band_7"/>
    <property type="match status" value="1"/>
</dbReference>
<proteinExistence type="inferred from homology"/>
<dbReference type="EMBL" id="JAMKBI010000010">
    <property type="protein sequence ID" value="MCZ8534443.1"/>
    <property type="molecule type" value="Genomic_DNA"/>
</dbReference>
<dbReference type="InterPro" id="IPR001107">
    <property type="entry name" value="Band_7"/>
</dbReference>
<keyword evidence="5" id="KW-1133">Transmembrane helix</keyword>
<gene>
    <name evidence="7" type="ORF">M9R61_14125</name>
</gene>
<dbReference type="AlphaFoldDB" id="A0A9X3LAH4"/>
<dbReference type="InterPro" id="IPR027705">
    <property type="entry name" value="Flotillin_fam"/>
</dbReference>
<keyword evidence="8" id="KW-1185">Reference proteome</keyword>
<evidence type="ECO:0000313" key="7">
    <source>
        <dbReference type="EMBL" id="MCZ8534443.1"/>
    </source>
</evidence>
<dbReference type="GO" id="GO:0072659">
    <property type="term" value="P:protein localization to plasma membrane"/>
    <property type="evidence" value="ECO:0007669"/>
    <property type="project" value="TreeGrafter"/>
</dbReference>
<evidence type="ECO:0000256" key="1">
    <source>
        <dbReference type="ARBA" id="ARBA00004370"/>
    </source>
</evidence>
<dbReference type="PANTHER" id="PTHR13806">
    <property type="entry name" value="FLOTILLIN-RELATED"/>
    <property type="match status" value="1"/>
</dbReference>
<reference evidence="7" key="1">
    <citation type="submission" date="2022-05" db="EMBL/GenBank/DDBJ databases">
        <authorList>
            <person name="Colautti A."/>
            <person name="Iacumin L."/>
        </authorList>
    </citation>
    <scope>NUCLEOTIDE SEQUENCE</scope>
    <source>
        <strain evidence="7">DSM 30747</strain>
    </source>
</reference>
<dbReference type="GO" id="GO:0002020">
    <property type="term" value="F:protease binding"/>
    <property type="evidence" value="ECO:0007669"/>
    <property type="project" value="TreeGrafter"/>
</dbReference>
<dbReference type="RefSeq" id="WP_269922601.1">
    <property type="nucleotide sequence ID" value="NZ_JAMKBI010000010.1"/>
</dbReference>
<dbReference type="Pfam" id="PF15975">
    <property type="entry name" value="Flot"/>
    <property type="match status" value="1"/>
</dbReference>
<dbReference type="InterPro" id="IPR036013">
    <property type="entry name" value="Band_7/SPFH_dom_sf"/>
</dbReference>
<evidence type="ECO:0000256" key="4">
    <source>
        <dbReference type="SAM" id="Coils"/>
    </source>
</evidence>
<dbReference type="CDD" id="cd03399">
    <property type="entry name" value="SPFH_flotillin"/>
    <property type="match status" value="1"/>
</dbReference>
<feature type="coiled-coil region" evidence="4">
    <location>
        <begin position="291"/>
        <end position="352"/>
    </location>
</feature>
<comment type="similarity">
    <text evidence="2">Belongs to the band 7/mec-2 family. Flotillin subfamily.</text>
</comment>
<dbReference type="GO" id="GO:0005886">
    <property type="term" value="C:plasma membrane"/>
    <property type="evidence" value="ECO:0007669"/>
    <property type="project" value="TreeGrafter"/>
</dbReference>
<name>A0A9X3LAH4_9BACI</name>
<comment type="caution">
    <text evidence="7">The sequence shown here is derived from an EMBL/GenBank/DDBJ whole genome shotgun (WGS) entry which is preliminary data.</text>
</comment>
<organism evidence="7 8">
    <name type="scientific">Psychrobacillus psychrodurans</name>
    <dbReference type="NCBI Taxonomy" id="126157"/>
    <lineage>
        <taxon>Bacteria</taxon>
        <taxon>Bacillati</taxon>
        <taxon>Bacillota</taxon>
        <taxon>Bacilli</taxon>
        <taxon>Bacillales</taxon>
        <taxon>Bacillaceae</taxon>
        <taxon>Psychrobacillus</taxon>
    </lineage>
</organism>
<keyword evidence="5" id="KW-0812">Transmembrane</keyword>
<comment type="subcellular location">
    <subcellularLocation>
        <location evidence="1">Membrane</location>
    </subcellularLocation>
</comment>
<dbReference type="Proteomes" id="UP001152172">
    <property type="component" value="Unassembled WGS sequence"/>
</dbReference>
<evidence type="ECO:0000256" key="5">
    <source>
        <dbReference type="SAM" id="Phobius"/>
    </source>
</evidence>
<feature type="domain" description="Band 7" evidence="6">
    <location>
        <begin position="119"/>
        <end position="301"/>
    </location>
</feature>
<dbReference type="SUPFAM" id="SSF117892">
    <property type="entry name" value="Band 7/SPFH domain"/>
    <property type="match status" value="1"/>
</dbReference>
<accession>A0A9X3LAH4</accession>
<evidence type="ECO:0000256" key="2">
    <source>
        <dbReference type="ARBA" id="ARBA00007161"/>
    </source>
</evidence>